<dbReference type="OrthoDB" id="1937287at2759"/>
<evidence type="ECO:0000313" key="3">
    <source>
        <dbReference type="EMBL" id="KAH1129796.1"/>
    </source>
</evidence>
<dbReference type="Proteomes" id="UP000828251">
    <property type="component" value="Unassembled WGS sequence"/>
</dbReference>
<feature type="region of interest" description="Disordered" evidence="1">
    <location>
        <begin position="63"/>
        <end position="147"/>
    </location>
</feature>
<keyword evidence="2" id="KW-0732">Signal</keyword>
<protein>
    <submittedName>
        <fullName evidence="3">Uncharacterized protein</fullName>
    </submittedName>
</protein>
<feature type="chain" id="PRO_5039205824" evidence="2">
    <location>
        <begin position="20"/>
        <end position="147"/>
    </location>
</feature>
<sequence>MPISHSSTILMERILLLYAIMTERCINVGKIILKEIHDYARKKVASCITAHDLERLVENVSEINPTELSESTELETDESSNKFETGANSVTKAEEEESEEEPNNLEPIKEPEISELVKEPNVDELIEPSVDPDLTIPMPTSSNTMKK</sequence>
<feature type="compositionally biased region" description="Acidic residues" evidence="1">
    <location>
        <begin position="94"/>
        <end position="103"/>
    </location>
</feature>
<gene>
    <name evidence="3" type="ORF">J1N35_001174</name>
</gene>
<dbReference type="AlphaFoldDB" id="A0A9D4AL46"/>
<comment type="caution">
    <text evidence="3">The sequence shown here is derived from an EMBL/GenBank/DDBJ whole genome shotgun (WGS) entry which is preliminary data.</text>
</comment>
<dbReference type="EMBL" id="JAIQCV010000001">
    <property type="protein sequence ID" value="KAH1129796.1"/>
    <property type="molecule type" value="Genomic_DNA"/>
</dbReference>
<feature type="compositionally biased region" description="Polar residues" evidence="1">
    <location>
        <begin position="138"/>
        <end position="147"/>
    </location>
</feature>
<keyword evidence="4" id="KW-1185">Reference proteome</keyword>
<proteinExistence type="predicted"/>
<evidence type="ECO:0000313" key="4">
    <source>
        <dbReference type="Proteomes" id="UP000828251"/>
    </source>
</evidence>
<reference evidence="3 4" key="1">
    <citation type="journal article" date="2021" name="Plant Biotechnol. J.">
        <title>Multi-omics assisted identification of the key and species-specific regulatory components of drought-tolerant mechanisms in Gossypium stocksii.</title>
        <authorList>
            <person name="Yu D."/>
            <person name="Ke L."/>
            <person name="Zhang D."/>
            <person name="Wu Y."/>
            <person name="Sun Y."/>
            <person name="Mei J."/>
            <person name="Sun J."/>
            <person name="Sun Y."/>
        </authorList>
    </citation>
    <scope>NUCLEOTIDE SEQUENCE [LARGE SCALE GENOMIC DNA]</scope>
    <source>
        <strain evidence="4">cv. E1</strain>
        <tissue evidence="3">Leaf</tissue>
    </source>
</reference>
<feature type="compositionally biased region" description="Polar residues" evidence="1">
    <location>
        <begin position="82"/>
        <end position="91"/>
    </location>
</feature>
<feature type="compositionally biased region" description="Basic and acidic residues" evidence="1">
    <location>
        <begin position="107"/>
        <end position="121"/>
    </location>
</feature>
<feature type="signal peptide" evidence="2">
    <location>
        <begin position="1"/>
        <end position="19"/>
    </location>
</feature>
<accession>A0A9D4AL46</accession>
<evidence type="ECO:0000256" key="1">
    <source>
        <dbReference type="SAM" id="MobiDB-lite"/>
    </source>
</evidence>
<name>A0A9D4AL46_9ROSI</name>
<evidence type="ECO:0000256" key="2">
    <source>
        <dbReference type="SAM" id="SignalP"/>
    </source>
</evidence>
<organism evidence="3 4">
    <name type="scientific">Gossypium stocksii</name>
    <dbReference type="NCBI Taxonomy" id="47602"/>
    <lineage>
        <taxon>Eukaryota</taxon>
        <taxon>Viridiplantae</taxon>
        <taxon>Streptophyta</taxon>
        <taxon>Embryophyta</taxon>
        <taxon>Tracheophyta</taxon>
        <taxon>Spermatophyta</taxon>
        <taxon>Magnoliopsida</taxon>
        <taxon>eudicotyledons</taxon>
        <taxon>Gunneridae</taxon>
        <taxon>Pentapetalae</taxon>
        <taxon>rosids</taxon>
        <taxon>malvids</taxon>
        <taxon>Malvales</taxon>
        <taxon>Malvaceae</taxon>
        <taxon>Malvoideae</taxon>
        <taxon>Gossypium</taxon>
    </lineage>
</organism>